<comment type="similarity">
    <text evidence="2">Belongs to the SF3B1 family.</text>
</comment>
<evidence type="ECO:0000256" key="2">
    <source>
        <dbReference type="ARBA" id="ARBA00005754"/>
    </source>
</evidence>
<dbReference type="GO" id="GO:0005686">
    <property type="term" value="C:U2 snRNP"/>
    <property type="evidence" value="ECO:0007669"/>
    <property type="project" value="EnsemblFungi"/>
</dbReference>
<dbReference type="Gene3D" id="1.25.10.10">
    <property type="entry name" value="Leucine-rich Repeat Variant"/>
    <property type="match status" value="3"/>
</dbReference>
<dbReference type="Pfam" id="PF02985">
    <property type="entry name" value="HEAT"/>
    <property type="match status" value="1"/>
</dbReference>
<evidence type="ECO:0000256" key="4">
    <source>
        <dbReference type="ARBA" id="ARBA00022728"/>
    </source>
</evidence>
<dbReference type="FunFam" id="1.25.10.10:FF:000069">
    <property type="entry name" value="Splicing factor 3B subunit 1"/>
    <property type="match status" value="1"/>
</dbReference>
<dbReference type="InterPro" id="IPR054573">
    <property type="entry name" value="PP2A/SF3B1-like_HEAT"/>
</dbReference>
<sequence>MSTCSIFSILHKMHLVALPHYLRSELDLYFYALRFLTTNTPTHNSMDEIKRLREDRQKPFFEDDDAVMADVSEMQALNDDERQNLPQDSYTAPQEFLNETVSLQAVDELQANESNKSIYNRANDYKRKRLDRQEADDDEKDLSYKERLALRDLERDEKRVQEAIRKKEEANGTSQKEQDELRKFERAQTPPRVGPRVRKGRSDKPVTEDSGERGRKRKSRWDVPDEKEAETSTTSKITDEFLASVLPSEGYIVLTPPASYKPLIKSKVTVKIEGYSIPGGSTETAVDRALAIQAAVPSADAIPGVGDLAYFKESDMKYFGALIKQQDAEEQGLLSAREMKERQVMRLILKIKNGSPQMRKQAMRQLTDSARSLGPEALFSQIIPLFRERSLEDTERHWLVKVVDRVLFKLGDLVRPYTPRLLSVIEPLLIDEDYFTRVEGRELVANISKAAGLPHMISTLRPNVGHADEFVRNTTARSFAIVASALGVPALVPFIKAVCKSKKSWEARHTGAKIVQQIAILIGCTVLPYLGSLVDCIGDGLTDDNPKVRQMTAQALAALAEAAAPYGIESFENVLEPLWLGVREQRGKHLVAFLKAIGYIIPLMNPDYADYYTKEVMAVVLREFYSPDEEMKRVVLEVVTQCARSEGVTARYIRVEVLPTYFKCFWTRRMASDRVCYKLILSTTVELANKVGTAEIVDRVANHLKDESDHFRRLTMETIDKVVANLGIADIEAGSKLETRLVDGILTAFQLQSPAANANRADSIVMLRGFGTVIQALDTRAAPYFSQITSSVLFRLSNKSPIVRSQAADLIGQIAGVMKNCGEDEALNKLGQILYEQLGEEYPEALGSLLGALKAIVAVVGLASMTPPIRDLLPRLTPILRNRHEKVQENTIDLVGRIADRGPEYVSAREWMRICFELIDLLKAHKKTIQKAANNTFGYIAKAIGPQDVLATLLSNLRVQERQSRVCTAVAIGIVAETCSPFTVLPALMNEYRVPEINVQNGVLKAMTFMFEYIGDMAKDYIYAVAPLLEDALTDRDHVHRQTAATVVRHLAINCVGLGAEDAMVHFLNLLIPNIYETSPHVIVRILDAIEGIRLCLGPGLVLNYIWAGLFHAARKVRDPFWKAYNSAYIDNVDAMTPYYPDMPEDDEFYRHELDLWV</sequence>
<comment type="similarity">
    <text evidence="8">Belongs to the phosphatase 2A regulatory subunit A family.</text>
</comment>
<dbReference type="Pfam" id="PF08920">
    <property type="entry name" value="SF3b1"/>
    <property type="match status" value="1"/>
</dbReference>
<keyword evidence="5" id="KW-0677">Repeat</keyword>
<evidence type="ECO:0000313" key="13">
    <source>
        <dbReference type="EMBL" id="AOW01992.1"/>
    </source>
</evidence>
<feature type="domain" description="Splicing factor 3B subunit 1" evidence="11">
    <location>
        <begin position="236"/>
        <end position="267"/>
    </location>
</feature>
<comment type="subcellular location">
    <subcellularLocation>
        <location evidence="1">Nucleus</location>
    </subcellularLocation>
</comment>
<evidence type="ECO:0000256" key="1">
    <source>
        <dbReference type="ARBA" id="ARBA00004123"/>
    </source>
</evidence>
<dbReference type="FunFam" id="1.25.10.10:FF:000066">
    <property type="entry name" value="Splicing factor 3B subunit 1"/>
    <property type="match status" value="1"/>
</dbReference>
<dbReference type="SUPFAM" id="SSF48371">
    <property type="entry name" value="ARM repeat"/>
    <property type="match status" value="1"/>
</dbReference>
<organism evidence="13 14">
    <name type="scientific">Yarrowia lipolytica</name>
    <name type="common">Candida lipolytica</name>
    <dbReference type="NCBI Taxonomy" id="4952"/>
    <lineage>
        <taxon>Eukaryota</taxon>
        <taxon>Fungi</taxon>
        <taxon>Dikarya</taxon>
        <taxon>Ascomycota</taxon>
        <taxon>Saccharomycotina</taxon>
        <taxon>Dipodascomycetes</taxon>
        <taxon>Dipodascales</taxon>
        <taxon>Dipodascales incertae sedis</taxon>
        <taxon>Yarrowia</taxon>
    </lineage>
</organism>
<gene>
    <name evidence="13" type="ORF">YALI1_B27102g</name>
</gene>
<keyword evidence="4" id="KW-0747">Spliceosome</keyword>
<reference evidence="13 14" key="1">
    <citation type="journal article" date="2016" name="PLoS ONE">
        <title>Sequence Assembly of Yarrowia lipolytica Strain W29/CLIB89 Shows Transposable Element Diversity.</title>
        <authorList>
            <person name="Magnan C."/>
            <person name="Yu J."/>
            <person name="Chang I."/>
            <person name="Jahn E."/>
            <person name="Kanomata Y."/>
            <person name="Wu J."/>
            <person name="Zeller M."/>
            <person name="Oakes M."/>
            <person name="Baldi P."/>
            <person name="Sandmeyer S."/>
        </authorList>
    </citation>
    <scope>NUCLEOTIDE SEQUENCE [LARGE SCALE GENOMIC DNA]</scope>
    <source>
        <strain evidence="14">CLIB89(W29)</strain>
    </source>
</reference>
<feature type="compositionally biased region" description="Basic and acidic residues" evidence="10">
    <location>
        <begin position="164"/>
        <end position="186"/>
    </location>
</feature>
<dbReference type="GO" id="GO:0071004">
    <property type="term" value="C:U2-type prespliceosome"/>
    <property type="evidence" value="ECO:0007669"/>
    <property type="project" value="EnsemblFungi"/>
</dbReference>
<dbReference type="Pfam" id="PF22646">
    <property type="entry name" value="PPP2R1A-like_HEAT"/>
    <property type="match status" value="1"/>
</dbReference>
<dbReference type="GO" id="GO:0140727">
    <property type="term" value="P:siRNA-mediated pericentric heterochromatin formation"/>
    <property type="evidence" value="ECO:0007669"/>
    <property type="project" value="EnsemblFungi"/>
</dbReference>
<evidence type="ECO:0000256" key="9">
    <source>
        <dbReference type="PROSITE-ProRule" id="PRU00103"/>
    </source>
</evidence>
<dbReference type="GO" id="GO:0000245">
    <property type="term" value="P:spliceosomal complex assembly"/>
    <property type="evidence" value="ECO:0007669"/>
    <property type="project" value="EnsemblFungi"/>
</dbReference>
<evidence type="ECO:0000256" key="3">
    <source>
        <dbReference type="ARBA" id="ARBA00022664"/>
    </source>
</evidence>
<proteinExistence type="inferred from homology"/>
<name>A0A1D8N8N1_YARLL</name>
<dbReference type="AlphaFoldDB" id="A0A1D8N8N1"/>
<feature type="compositionally biased region" description="Basic and acidic residues" evidence="10">
    <location>
        <begin position="220"/>
        <end position="230"/>
    </location>
</feature>
<dbReference type="GO" id="GO:0000974">
    <property type="term" value="C:Prp19 complex"/>
    <property type="evidence" value="ECO:0007669"/>
    <property type="project" value="EnsemblFungi"/>
</dbReference>
<dbReference type="InterPro" id="IPR038737">
    <property type="entry name" value="SF3b_su1-like"/>
</dbReference>
<dbReference type="InterPro" id="IPR000357">
    <property type="entry name" value="HEAT"/>
</dbReference>
<dbReference type="GO" id="GO:0071014">
    <property type="term" value="C:post-mRNA release spliceosomal complex"/>
    <property type="evidence" value="ECO:0007669"/>
    <property type="project" value="EnsemblFungi"/>
</dbReference>
<dbReference type="Proteomes" id="UP000182444">
    <property type="component" value="Chromosome 1B"/>
</dbReference>
<dbReference type="VEuPathDB" id="FungiDB:YALI1_B27102g"/>
<dbReference type="GO" id="GO:0003729">
    <property type="term" value="F:mRNA binding"/>
    <property type="evidence" value="ECO:0007669"/>
    <property type="project" value="EnsemblFungi"/>
</dbReference>
<dbReference type="InterPro" id="IPR016024">
    <property type="entry name" value="ARM-type_fold"/>
</dbReference>
<dbReference type="RefSeq" id="XP_501149.3">
    <property type="nucleotide sequence ID" value="XM_501149.3"/>
</dbReference>
<feature type="domain" description="Phosphatase PP2A regulatory subunit A/Splicing factor 3B subunit 1-like HEAT repeat" evidence="12">
    <location>
        <begin position="942"/>
        <end position="1020"/>
    </location>
</feature>
<dbReference type="PANTHER" id="PTHR12097">
    <property type="entry name" value="SPLICING FACTOR 3B, SUBUNIT 1-RELATED"/>
    <property type="match status" value="1"/>
</dbReference>
<evidence type="ECO:0000256" key="6">
    <source>
        <dbReference type="ARBA" id="ARBA00023187"/>
    </source>
</evidence>
<feature type="compositionally biased region" description="Basic and acidic residues" evidence="10">
    <location>
        <begin position="200"/>
        <end position="213"/>
    </location>
</feature>
<dbReference type="EMBL" id="CP017554">
    <property type="protein sequence ID" value="AOW01992.1"/>
    <property type="molecule type" value="Genomic_DNA"/>
</dbReference>
<evidence type="ECO:0000313" key="14">
    <source>
        <dbReference type="Proteomes" id="UP000182444"/>
    </source>
</evidence>
<evidence type="ECO:0000256" key="5">
    <source>
        <dbReference type="ARBA" id="ARBA00022737"/>
    </source>
</evidence>
<evidence type="ECO:0000256" key="7">
    <source>
        <dbReference type="ARBA" id="ARBA00023242"/>
    </source>
</evidence>
<dbReference type="InterPro" id="IPR021133">
    <property type="entry name" value="HEAT_type_2"/>
</dbReference>
<protein>
    <submittedName>
        <fullName evidence="13">Uncharacterized protein</fullName>
    </submittedName>
</protein>
<feature type="repeat" description="HEAT" evidence="9">
    <location>
        <begin position="533"/>
        <end position="571"/>
    </location>
</feature>
<evidence type="ECO:0000256" key="10">
    <source>
        <dbReference type="SAM" id="MobiDB-lite"/>
    </source>
</evidence>
<evidence type="ECO:0000256" key="8">
    <source>
        <dbReference type="ARBA" id="ARBA00038332"/>
    </source>
</evidence>
<keyword evidence="3" id="KW-0507">mRNA processing</keyword>
<dbReference type="KEGG" id="yli:2907288"/>
<dbReference type="GeneID" id="2907288"/>
<dbReference type="VEuPathDB" id="FungiDB:YALI0_B20724g"/>
<dbReference type="GO" id="GO:0045292">
    <property type="term" value="P:mRNA cis splicing, via spliceosome"/>
    <property type="evidence" value="ECO:0007669"/>
    <property type="project" value="EnsemblFungi"/>
</dbReference>
<dbReference type="FunFam" id="1.25.10.10:FF:000073">
    <property type="entry name" value="Splicing factor 3b, subunit 1"/>
    <property type="match status" value="1"/>
</dbReference>
<keyword evidence="7" id="KW-0539">Nucleus</keyword>
<evidence type="ECO:0000259" key="12">
    <source>
        <dbReference type="Pfam" id="PF22646"/>
    </source>
</evidence>
<feature type="region of interest" description="Disordered" evidence="10">
    <location>
        <begin position="164"/>
        <end position="234"/>
    </location>
</feature>
<dbReference type="InterPro" id="IPR015016">
    <property type="entry name" value="SF3b_su1"/>
</dbReference>
<accession>A0A1D8N8N1</accession>
<dbReference type="PROSITE" id="PS50077">
    <property type="entry name" value="HEAT_REPEAT"/>
    <property type="match status" value="1"/>
</dbReference>
<dbReference type="eggNOG" id="KOG0213">
    <property type="taxonomic scope" value="Eukaryota"/>
</dbReference>
<dbReference type="InterPro" id="IPR011989">
    <property type="entry name" value="ARM-like"/>
</dbReference>
<dbReference type="OMA" id="LVMNYVW"/>
<evidence type="ECO:0000259" key="11">
    <source>
        <dbReference type="Pfam" id="PF08920"/>
    </source>
</evidence>
<keyword evidence="6" id="KW-0508">mRNA splicing</keyword>